<dbReference type="Pfam" id="PF16881">
    <property type="entry name" value="LIAS_N"/>
    <property type="match status" value="1"/>
</dbReference>
<keyword evidence="6 8" id="KW-0411">Iron-sulfur</keyword>
<name>A0ABY5WB28_9ACTN</name>
<dbReference type="HAMAP" id="MF_00206">
    <property type="entry name" value="Lipoyl_synth"/>
    <property type="match status" value="1"/>
</dbReference>
<comment type="subcellular location">
    <subcellularLocation>
        <location evidence="8">Cytoplasm</location>
    </subcellularLocation>
</comment>
<keyword evidence="4 8" id="KW-0479">Metal-binding</keyword>
<organism evidence="10 11">
    <name type="scientific">Dactylosporangium fulvum</name>
    <dbReference type="NCBI Taxonomy" id="53359"/>
    <lineage>
        <taxon>Bacteria</taxon>
        <taxon>Bacillati</taxon>
        <taxon>Actinomycetota</taxon>
        <taxon>Actinomycetes</taxon>
        <taxon>Micromonosporales</taxon>
        <taxon>Micromonosporaceae</taxon>
        <taxon>Dactylosporangium</taxon>
    </lineage>
</organism>
<dbReference type="EMBL" id="CP073720">
    <property type="protein sequence ID" value="UWP86434.1"/>
    <property type="molecule type" value="Genomic_DNA"/>
</dbReference>
<keyword evidence="3 8" id="KW-0949">S-adenosyl-L-methionine</keyword>
<evidence type="ECO:0000256" key="1">
    <source>
        <dbReference type="ARBA" id="ARBA00022485"/>
    </source>
</evidence>
<evidence type="ECO:0000256" key="7">
    <source>
        <dbReference type="ARBA" id="ARBA00047326"/>
    </source>
</evidence>
<dbReference type="SMART" id="SM00729">
    <property type="entry name" value="Elp3"/>
    <property type="match status" value="1"/>
</dbReference>
<gene>
    <name evidence="8 10" type="primary">lipA</name>
    <name evidence="10" type="ORF">Dfulv_20195</name>
</gene>
<comment type="cofactor">
    <cofactor evidence="8">
        <name>[4Fe-4S] cluster</name>
        <dbReference type="ChEBI" id="CHEBI:49883"/>
    </cofactor>
    <text evidence="8">Binds 2 [4Fe-4S] clusters per subunit. One cluster is coordinated with 3 cysteines and an exchangeable S-adenosyl-L-methionine.</text>
</comment>
<dbReference type="PIRSF" id="PIRSF005963">
    <property type="entry name" value="Lipoyl_synth"/>
    <property type="match status" value="1"/>
</dbReference>
<dbReference type="InterPro" id="IPR058240">
    <property type="entry name" value="rSAM_sf"/>
</dbReference>
<evidence type="ECO:0000256" key="8">
    <source>
        <dbReference type="HAMAP-Rule" id="MF_00206"/>
    </source>
</evidence>
<dbReference type="InterPro" id="IPR007197">
    <property type="entry name" value="rSAM"/>
</dbReference>
<comment type="function">
    <text evidence="8">Catalyzes the radical-mediated insertion of two sulfur atoms into the C-6 and C-8 positions of the octanoyl moiety bound to the lipoyl domains of lipoate-dependent enzymes, thereby converting the octanoylated domains into lipoylated derivatives.</text>
</comment>
<keyword evidence="1 8" id="KW-0004">4Fe-4S</keyword>
<dbReference type="PANTHER" id="PTHR10949">
    <property type="entry name" value="LIPOYL SYNTHASE"/>
    <property type="match status" value="1"/>
</dbReference>
<dbReference type="SFLD" id="SFLDS00029">
    <property type="entry name" value="Radical_SAM"/>
    <property type="match status" value="1"/>
</dbReference>
<keyword evidence="5 8" id="KW-0408">Iron</keyword>
<dbReference type="Gene3D" id="3.20.20.70">
    <property type="entry name" value="Aldolase class I"/>
    <property type="match status" value="1"/>
</dbReference>
<comment type="similarity">
    <text evidence="8">Belongs to the radical SAM superfamily. Lipoyl synthase family.</text>
</comment>
<dbReference type="NCBIfam" id="NF009544">
    <property type="entry name" value="PRK12928.1"/>
    <property type="match status" value="1"/>
</dbReference>
<evidence type="ECO:0000313" key="10">
    <source>
        <dbReference type="EMBL" id="UWP86434.1"/>
    </source>
</evidence>
<dbReference type="EC" id="2.8.1.8" evidence="8"/>
<evidence type="ECO:0000313" key="11">
    <source>
        <dbReference type="Proteomes" id="UP001059617"/>
    </source>
</evidence>
<dbReference type="RefSeq" id="WP_259865597.1">
    <property type="nucleotide sequence ID" value="NZ_BAAAST010000027.1"/>
</dbReference>
<accession>A0ABY5WB28</accession>
<dbReference type="NCBIfam" id="TIGR00510">
    <property type="entry name" value="lipA"/>
    <property type="match status" value="1"/>
</dbReference>
<comment type="pathway">
    <text evidence="8">Protein modification; protein lipoylation via endogenous pathway; protein N(6)-(lipoyl)lysine from octanoyl-[acyl-carrier-protein]: step 2/2.</text>
</comment>
<feature type="binding site" evidence="8">
    <location>
        <position position="64"/>
    </location>
    <ligand>
        <name>[4Fe-4S] cluster</name>
        <dbReference type="ChEBI" id="CHEBI:49883"/>
        <label>1</label>
    </ligand>
</feature>
<protein>
    <recommendedName>
        <fullName evidence="8">Lipoyl synthase</fullName>
        <ecNumber evidence="8">2.8.1.8</ecNumber>
    </recommendedName>
    <alternativeName>
        <fullName evidence="8">Lip-syn</fullName>
        <shortName evidence="8">LS</shortName>
    </alternativeName>
    <alternativeName>
        <fullName evidence="8">Lipoate synthase</fullName>
    </alternativeName>
    <alternativeName>
        <fullName evidence="8">Lipoic acid synthase</fullName>
    </alternativeName>
    <alternativeName>
        <fullName evidence="8">Sulfur insertion protein LipA</fullName>
    </alternativeName>
</protein>
<evidence type="ECO:0000259" key="9">
    <source>
        <dbReference type="PROSITE" id="PS51918"/>
    </source>
</evidence>
<feature type="binding site" evidence="8">
    <location>
        <position position="70"/>
    </location>
    <ligand>
        <name>[4Fe-4S] cluster</name>
        <dbReference type="ChEBI" id="CHEBI:49883"/>
        <label>1</label>
    </ligand>
</feature>
<evidence type="ECO:0000256" key="2">
    <source>
        <dbReference type="ARBA" id="ARBA00022679"/>
    </source>
</evidence>
<sequence>MSAATAVSPEGRKLLRLEVRNAQTPIERKPSWVKTRAKMGPQYRELQALVQSEGLHTVCQEAGCPNIFECWEDREATFLIGGNQCTRRCDFCQIDTGRPQPLDRHEPRRVAESVQAMGLRYATVTGVARDDLPDGGAWLYAETVRAIHELNPHTGVENLIPDFNGDPDLLREVFESRPEVLAHNVETVPRIFKRIRPAFRYDRSLDVLTHARAFGLVTKSNLILGMGETREEISQALRDLHTAGCELVTITQYLRPSVRHHPVERWVEPEEFVELEAEATEIGFAGVLSGPLVRSSYRAGRLFRQAIERRPTCR</sequence>
<feature type="binding site" evidence="8">
    <location>
        <position position="59"/>
    </location>
    <ligand>
        <name>[4Fe-4S] cluster</name>
        <dbReference type="ChEBI" id="CHEBI:49883"/>
        <label>1</label>
    </ligand>
</feature>
<dbReference type="SUPFAM" id="SSF102114">
    <property type="entry name" value="Radical SAM enzymes"/>
    <property type="match status" value="1"/>
</dbReference>
<dbReference type="Pfam" id="PF04055">
    <property type="entry name" value="Radical_SAM"/>
    <property type="match status" value="1"/>
</dbReference>
<dbReference type="InterPro" id="IPR003698">
    <property type="entry name" value="Lipoyl_synth"/>
</dbReference>
<feature type="binding site" evidence="8">
    <location>
        <position position="85"/>
    </location>
    <ligand>
        <name>[4Fe-4S] cluster</name>
        <dbReference type="ChEBI" id="CHEBI:49883"/>
        <label>2</label>
        <note>4Fe-4S-S-AdoMet</note>
    </ligand>
</feature>
<comment type="catalytic activity">
    <reaction evidence="7 8">
        <text>[[Fe-S] cluster scaffold protein carrying a second [4Fe-4S](2+) cluster] + N(6)-octanoyl-L-lysyl-[protein] + 2 oxidized [2Fe-2S]-[ferredoxin] + 2 S-adenosyl-L-methionine + 4 H(+) = [[Fe-S] cluster scaffold protein] + N(6)-[(R)-dihydrolipoyl]-L-lysyl-[protein] + 4 Fe(3+) + 2 hydrogen sulfide + 2 5'-deoxyadenosine + 2 L-methionine + 2 reduced [2Fe-2S]-[ferredoxin]</text>
        <dbReference type="Rhea" id="RHEA:16585"/>
        <dbReference type="Rhea" id="RHEA-COMP:9928"/>
        <dbReference type="Rhea" id="RHEA-COMP:10000"/>
        <dbReference type="Rhea" id="RHEA-COMP:10001"/>
        <dbReference type="Rhea" id="RHEA-COMP:10475"/>
        <dbReference type="Rhea" id="RHEA-COMP:14568"/>
        <dbReference type="Rhea" id="RHEA-COMP:14569"/>
        <dbReference type="ChEBI" id="CHEBI:15378"/>
        <dbReference type="ChEBI" id="CHEBI:17319"/>
        <dbReference type="ChEBI" id="CHEBI:29034"/>
        <dbReference type="ChEBI" id="CHEBI:29919"/>
        <dbReference type="ChEBI" id="CHEBI:33722"/>
        <dbReference type="ChEBI" id="CHEBI:33737"/>
        <dbReference type="ChEBI" id="CHEBI:33738"/>
        <dbReference type="ChEBI" id="CHEBI:57844"/>
        <dbReference type="ChEBI" id="CHEBI:59789"/>
        <dbReference type="ChEBI" id="CHEBI:78809"/>
        <dbReference type="ChEBI" id="CHEBI:83100"/>
        <dbReference type="EC" id="2.8.1.8"/>
    </reaction>
</comment>
<feature type="domain" description="Radical SAM core" evidence="9">
    <location>
        <begin position="71"/>
        <end position="285"/>
    </location>
</feature>
<dbReference type="SFLD" id="SFLDG01058">
    <property type="entry name" value="lipoyl_synthase_like"/>
    <property type="match status" value="1"/>
</dbReference>
<keyword evidence="11" id="KW-1185">Reference proteome</keyword>
<feature type="binding site" evidence="8">
    <location>
        <position position="92"/>
    </location>
    <ligand>
        <name>[4Fe-4S] cluster</name>
        <dbReference type="ChEBI" id="CHEBI:49883"/>
        <label>2</label>
        <note>4Fe-4S-S-AdoMet</note>
    </ligand>
</feature>
<feature type="binding site" evidence="8">
    <location>
        <position position="89"/>
    </location>
    <ligand>
        <name>[4Fe-4S] cluster</name>
        <dbReference type="ChEBI" id="CHEBI:49883"/>
        <label>2</label>
        <note>4Fe-4S-S-AdoMet</note>
    </ligand>
</feature>
<dbReference type="PANTHER" id="PTHR10949:SF0">
    <property type="entry name" value="LIPOYL SYNTHASE, MITOCHONDRIAL"/>
    <property type="match status" value="1"/>
</dbReference>
<evidence type="ECO:0000256" key="5">
    <source>
        <dbReference type="ARBA" id="ARBA00023004"/>
    </source>
</evidence>
<evidence type="ECO:0000256" key="3">
    <source>
        <dbReference type="ARBA" id="ARBA00022691"/>
    </source>
</evidence>
<dbReference type="CDD" id="cd01335">
    <property type="entry name" value="Radical_SAM"/>
    <property type="match status" value="1"/>
</dbReference>
<feature type="binding site" evidence="8">
    <location>
        <position position="296"/>
    </location>
    <ligand>
        <name>[4Fe-4S] cluster</name>
        <dbReference type="ChEBI" id="CHEBI:49883"/>
        <label>1</label>
    </ligand>
</feature>
<dbReference type="SFLD" id="SFLDF00271">
    <property type="entry name" value="lipoyl_synthase"/>
    <property type="match status" value="1"/>
</dbReference>
<dbReference type="GO" id="GO:0016992">
    <property type="term" value="F:lipoate synthase activity"/>
    <property type="evidence" value="ECO:0007669"/>
    <property type="project" value="UniProtKB-EC"/>
</dbReference>
<keyword evidence="8" id="KW-0963">Cytoplasm</keyword>
<dbReference type="Proteomes" id="UP001059617">
    <property type="component" value="Chromosome"/>
</dbReference>
<dbReference type="InterPro" id="IPR013785">
    <property type="entry name" value="Aldolase_TIM"/>
</dbReference>
<reference evidence="10" key="2">
    <citation type="submission" date="2022-09" db="EMBL/GenBank/DDBJ databases">
        <title>Biosynthetic gene clusters of Dactylosporangioum fulvum.</title>
        <authorList>
            <person name="Caradec T."/>
        </authorList>
    </citation>
    <scope>NUCLEOTIDE SEQUENCE</scope>
    <source>
        <strain evidence="10">NRRL B-16292</strain>
    </source>
</reference>
<dbReference type="InterPro" id="IPR006638">
    <property type="entry name" value="Elp3/MiaA/NifB-like_rSAM"/>
</dbReference>
<proteinExistence type="inferred from homology"/>
<dbReference type="InterPro" id="IPR031691">
    <property type="entry name" value="LIAS_N"/>
</dbReference>
<evidence type="ECO:0000256" key="6">
    <source>
        <dbReference type="ARBA" id="ARBA00023014"/>
    </source>
</evidence>
<reference evidence="10" key="1">
    <citation type="submission" date="2021-04" db="EMBL/GenBank/DDBJ databases">
        <authorList>
            <person name="Hartkoorn R.C."/>
            <person name="Beaudoing E."/>
            <person name="Hot D."/>
        </authorList>
    </citation>
    <scope>NUCLEOTIDE SEQUENCE</scope>
    <source>
        <strain evidence="10">NRRL B-16292</strain>
    </source>
</reference>
<dbReference type="PROSITE" id="PS51918">
    <property type="entry name" value="RADICAL_SAM"/>
    <property type="match status" value="1"/>
</dbReference>
<dbReference type="NCBIfam" id="NF004019">
    <property type="entry name" value="PRK05481.1"/>
    <property type="match status" value="1"/>
</dbReference>
<evidence type="ECO:0000256" key="4">
    <source>
        <dbReference type="ARBA" id="ARBA00022723"/>
    </source>
</evidence>
<keyword evidence="2 8" id="KW-0808">Transferase</keyword>